<proteinExistence type="predicted"/>
<dbReference type="EMBL" id="BGPR01015644">
    <property type="protein sequence ID" value="GBN70068.1"/>
    <property type="molecule type" value="Genomic_DNA"/>
</dbReference>
<dbReference type="AlphaFoldDB" id="A0A4Y2R3A4"/>
<comment type="caution">
    <text evidence="1">The sequence shown here is derived from an EMBL/GenBank/DDBJ whole genome shotgun (WGS) entry which is preliminary data.</text>
</comment>
<dbReference type="EMBL" id="BGPR01020527">
    <property type="protein sequence ID" value="GBN84862.1"/>
    <property type="molecule type" value="Genomic_DNA"/>
</dbReference>
<dbReference type="InterPro" id="IPR036397">
    <property type="entry name" value="RNaseH_sf"/>
</dbReference>
<dbReference type="EMBL" id="BGPR01015677">
    <property type="protein sequence ID" value="GBN70199.1"/>
    <property type="molecule type" value="Genomic_DNA"/>
</dbReference>
<dbReference type="Gene3D" id="3.30.420.10">
    <property type="entry name" value="Ribonuclease H-like superfamily/Ribonuclease H"/>
    <property type="match status" value="1"/>
</dbReference>
<accession>A0A4Y2R3A4</accession>
<evidence type="ECO:0000313" key="4">
    <source>
        <dbReference type="Proteomes" id="UP000499080"/>
    </source>
</evidence>
<evidence type="ECO:0000313" key="2">
    <source>
        <dbReference type="EMBL" id="GBN70199.1"/>
    </source>
</evidence>
<reference evidence="1 4" key="1">
    <citation type="journal article" date="2019" name="Sci. Rep.">
        <title>Orb-weaving spider Araneus ventricosus genome elucidates the spidroin gene catalogue.</title>
        <authorList>
            <person name="Kono N."/>
            <person name="Nakamura H."/>
            <person name="Ohtoshi R."/>
            <person name="Moran D.A.P."/>
            <person name="Shinohara A."/>
            <person name="Yoshida Y."/>
            <person name="Fujiwara M."/>
            <person name="Mori M."/>
            <person name="Tomita M."/>
            <person name="Arakawa K."/>
        </authorList>
    </citation>
    <scope>NUCLEOTIDE SEQUENCE [LARGE SCALE GENOMIC DNA]</scope>
</reference>
<evidence type="ECO:0000313" key="1">
    <source>
        <dbReference type="EMBL" id="GBN70068.1"/>
    </source>
</evidence>
<keyword evidence="4" id="KW-1185">Reference proteome</keyword>
<organism evidence="1 4">
    <name type="scientific">Araneus ventricosus</name>
    <name type="common">Orbweaver spider</name>
    <name type="synonym">Epeira ventricosa</name>
    <dbReference type="NCBI Taxonomy" id="182803"/>
    <lineage>
        <taxon>Eukaryota</taxon>
        <taxon>Metazoa</taxon>
        <taxon>Ecdysozoa</taxon>
        <taxon>Arthropoda</taxon>
        <taxon>Chelicerata</taxon>
        <taxon>Arachnida</taxon>
        <taxon>Araneae</taxon>
        <taxon>Araneomorphae</taxon>
        <taxon>Entelegynae</taxon>
        <taxon>Araneoidea</taxon>
        <taxon>Araneidae</taxon>
        <taxon>Araneus</taxon>
    </lineage>
</organism>
<dbReference type="Proteomes" id="UP000499080">
    <property type="component" value="Unassembled WGS sequence"/>
</dbReference>
<gene>
    <name evidence="2" type="ORF">AVEN_123187_1</name>
    <name evidence="3" type="ORF">AVEN_233061_1</name>
    <name evidence="1" type="ORF">AVEN_30692_1</name>
</gene>
<protein>
    <recommendedName>
        <fullName evidence="5">Tc1-like transposase DDE domain-containing protein</fullName>
    </recommendedName>
</protein>
<evidence type="ECO:0008006" key="5">
    <source>
        <dbReference type="Google" id="ProtNLM"/>
    </source>
</evidence>
<name>A0A4Y2R3A4_ARAVE</name>
<dbReference type="GO" id="GO:0003676">
    <property type="term" value="F:nucleic acid binding"/>
    <property type="evidence" value="ECO:0007669"/>
    <property type="project" value="InterPro"/>
</dbReference>
<sequence>MPALKQHIRLFRGAMGVDFVFTDYNVFIIVDECLEEGTRFQWLAFSPDLNTFEHVWGVLGRRVAERRPYPKSIPELCVALIRKMEQPINKNSRII</sequence>
<evidence type="ECO:0000313" key="3">
    <source>
        <dbReference type="EMBL" id="GBN84862.1"/>
    </source>
</evidence>